<proteinExistence type="predicted"/>
<name>A0ABX0A734_9GAMM</name>
<protein>
    <submittedName>
        <fullName evidence="2">Competence protein CoiA</fullName>
    </submittedName>
</protein>
<sequence>MDLTLVPFGLHEASNQLVDVAEVQRGKASGCICPSCRAPLVAKHGEVNQWHFAHLTRGTFTRTHNECHFSFFVSVRMMARQVIGQSMQIDLPTWTDKVSYQTSDYSRPRERKFLVTEARTVTLTNVEVERDFAGVPVDLRGLIGEFRFVIYFLHPGRPLPEALQSEQMEERKCGVIAIDLSGLQPLFSEAKLKGETYAALLERFIAHDLRSKRWVFHPRYKKARESALEQLSRYVSDTAVIPMTMPFKTQAGEVKKFECVICPFAWDSNDAGLPACPKCNSHLYVRTM</sequence>
<dbReference type="RefSeq" id="WP_162347905.1">
    <property type="nucleotide sequence ID" value="NZ_QOVG01000001.1"/>
</dbReference>
<dbReference type="Proteomes" id="UP001429354">
    <property type="component" value="Unassembled WGS sequence"/>
</dbReference>
<organism evidence="2 3">
    <name type="scientific">Pseudoxanthomonas gei</name>
    <dbReference type="NCBI Taxonomy" id="1383030"/>
    <lineage>
        <taxon>Bacteria</taxon>
        <taxon>Pseudomonadati</taxon>
        <taxon>Pseudomonadota</taxon>
        <taxon>Gammaproteobacteria</taxon>
        <taxon>Lysobacterales</taxon>
        <taxon>Lysobacteraceae</taxon>
        <taxon>Pseudoxanthomonas</taxon>
    </lineage>
</organism>
<feature type="domain" description="Competence protein CoiA-like N-terminal" evidence="1">
    <location>
        <begin position="23"/>
        <end position="55"/>
    </location>
</feature>
<dbReference type="Pfam" id="PF25164">
    <property type="entry name" value="CoiA_N"/>
    <property type="match status" value="1"/>
</dbReference>
<comment type="caution">
    <text evidence="2">The sequence shown here is derived from an EMBL/GenBank/DDBJ whole genome shotgun (WGS) entry which is preliminary data.</text>
</comment>
<keyword evidence="3" id="KW-1185">Reference proteome</keyword>
<accession>A0ABX0A734</accession>
<dbReference type="EMBL" id="QOVG01000001">
    <property type="protein sequence ID" value="NDK37333.1"/>
    <property type="molecule type" value="Genomic_DNA"/>
</dbReference>
<evidence type="ECO:0000313" key="2">
    <source>
        <dbReference type="EMBL" id="NDK37333.1"/>
    </source>
</evidence>
<dbReference type="InterPro" id="IPR057253">
    <property type="entry name" value="CoiA-like_N"/>
</dbReference>
<gene>
    <name evidence="2" type="ORF">DT603_00540</name>
</gene>
<evidence type="ECO:0000259" key="1">
    <source>
        <dbReference type="Pfam" id="PF25164"/>
    </source>
</evidence>
<evidence type="ECO:0000313" key="3">
    <source>
        <dbReference type="Proteomes" id="UP001429354"/>
    </source>
</evidence>
<reference evidence="2 3" key="1">
    <citation type="submission" date="2018-07" db="EMBL/GenBank/DDBJ databases">
        <title>Whole genome Sequencing of Pseudoxanthomonas gei KCTC 32298 (T).</title>
        <authorList>
            <person name="Kumar S."/>
            <person name="Bansal K."/>
            <person name="Kaur A."/>
            <person name="Patil P."/>
            <person name="Sharma S."/>
            <person name="Patil P.B."/>
        </authorList>
    </citation>
    <scope>NUCLEOTIDE SEQUENCE [LARGE SCALE GENOMIC DNA]</scope>
    <source>
        <strain evidence="2 3">KCTC 32298</strain>
    </source>
</reference>